<dbReference type="EMBL" id="VJZL01000047">
    <property type="protein sequence ID" value="TRX05430.1"/>
    <property type="molecule type" value="Genomic_DNA"/>
</dbReference>
<dbReference type="PROSITE" id="PS50850">
    <property type="entry name" value="MFS"/>
    <property type="match status" value="1"/>
</dbReference>
<sequence length="439" mass="48413">MENQQKPKLSLGQIWNMCFGFLGIQFGMGLQLANMSPIFRYLGANEHSLPLLWLAGPVTGLVIQPIIGAMSDNTWNRFGRRRPYFLTGAIIASIILILMPYSSTLWMAASFMWILDAAVNSSMEPFRAMVGDILPKEQQAKGFSVQAFLIGVGQLFSSVLPYLLTLLGLSTLTTGQNIPDFVKYAFLMGAAIIIGSILWTSYTTKEYPPSDMEAFRKKQAESGGLFGAFKEIFVAVKEMPLALRQMWWVKLACWYGLPLMWQYYSLSIARHAYNAPTVESAGFADGVKMGGVAIAFYCVAPILMSFLFTPLIRRMGTRKVFALFLTIGAIGFIGTLFTTNITAIFALCFLTGIGFSAICTVPYIMLSTTVQPARMGVYMGILNAFICIPQIISMLTVPLYYDSLLAGDPRNAIILAGICWLIAAVLCMRITPTVENIES</sequence>
<proteinExistence type="predicted"/>
<evidence type="ECO:0000256" key="3">
    <source>
        <dbReference type="ARBA" id="ARBA00022692"/>
    </source>
</evidence>
<feature type="transmembrane region" description="Helical" evidence="6">
    <location>
        <begin position="184"/>
        <end position="202"/>
    </location>
</feature>
<keyword evidence="3 6" id="KW-0812">Transmembrane</keyword>
<feature type="transmembrane region" description="Helical" evidence="6">
    <location>
        <begin position="377"/>
        <end position="401"/>
    </location>
</feature>
<evidence type="ECO:0000256" key="4">
    <source>
        <dbReference type="ARBA" id="ARBA00022989"/>
    </source>
</evidence>
<feature type="transmembrane region" description="Helical" evidence="6">
    <location>
        <begin position="143"/>
        <end position="164"/>
    </location>
</feature>
<dbReference type="SUPFAM" id="SSF103473">
    <property type="entry name" value="MFS general substrate transporter"/>
    <property type="match status" value="1"/>
</dbReference>
<comment type="caution">
    <text evidence="8">The sequence shown here is derived from an EMBL/GenBank/DDBJ whole genome shotgun (WGS) entry which is preliminary data.</text>
</comment>
<keyword evidence="5 6" id="KW-0472">Membrane</keyword>
<dbReference type="AlphaFoldDB" id="A0A553BB05"/>
<feature type="transmembrane region" description="Helical" evidence="6">
    <location>
        <begin position="343"/>
        <end position="365"/>
    </location>
</feature>
<dbReference type="InterPro" id="IPR036259">
    <property type="entry name" value="MFS_trans_sf"/>
</dbReference>
<feature type="transmembrane region" description="Helical" evidence="6">
    <location>
        <begin position="286"/>
        <end position="308"/>
    </location>
</feature>
<feature type="transmembrane region" description="Helical" evidence="6">
    <location>
        <begin position="413"/>
        <end position="431"/>
    </location>
</feature>
<dbReference type="OrthoDB" id="7584869at2"/>
<evidence type="ECO:0000256" key="2">
    <source>
        <dbReference type="ARBA" id="ARBA00022448"/>
    </source>
</evidence>
<dbReference type="Proteomes" id="UP000318669">
    <property type="component" value="Unassembled WGS sequence"/>
</dbReference>
<name>A0A553BB05_9FLAO</name>
<protein>
    <submittedName>
        <fullName evidence="8">SLC45 family MFS transporter</fullName>
    </submittedName>
</protein>
<evidence type="ECO:0000313" key="8">
    <source>
        <dbReference type="EMBL" id="TRX05430.1"/>
    </source>
</evidence>
<keyword evidence="4 6" id="KW-1133">Transmembrane helix</keyword>
<evidence type="ECO:0000256" key="5">
    <source>
        <dbReference type="ARBA" id="ARBA00023136"/>
    </source>
</evidence>
<evidence type="ECO:0000256" key="6">
    <source>
        <dbReference type="SAM" id="Phobius"/>
    </source>
</evidence>
<feature type="domain" description="Major facilitator superfamily (MFS) profile" evidence="7">
    <location>
        <begin position="251"/>
        <end position="439"/>
    </location>
</feature>
<dbReference type="PANTHER" id="PTHR19432">
    <property type="entry name" value="SUGAR TRANSPORTER"/>
    <property type="match status" value="1"/>
</dbReference>
<evidence type="ECO:0000313" key="9">
    <source>
        <dbReference type="Proteomes" id="UP000318669"/>
    </source>
</evidence>
<gene>
    <name evidence="8" type="ORF">FNW11_16240</name>
</gene>
<reference evidence="8 9" key="1">
    <citation type="submission" date="2019-07" db="EMBL/GenBank/DDBJ databases">
        <title>Novel species of Flavobacterium.</title>
        <authorList>
            <person name="Liu Q."/>
            <person name="Xin Y.-H."/>
        </authorList>
    </citation>
    <scope>NUCLEOTIDE SEQUENCE [LARGE SCALE GENOMIC DNA]</scope>
    <source>
        <strain evidence="8 9">GSR22</strain>
    </source>
</reference>
<dbReference type="RefSeq" id="WP_144065060.1">
    <property type="nucleotide sequence ID" value="NZ_VJZL01000047.1"/>
</dbReference>
<comment type="subcellular location">
    <subcellularLocation>
        <location evidence="1">Membrane</location>
        <topology evidence="1">Multi-pass membrane protein</topology>
    </subcellularLocation>
</comment>
<keyword evidence="2" id="KW-0813">Transport</keyword>
<dbReference type="GO" id="GO:0016020">
    <property type="term" value="C:membrane"/>
    <property type="evidence" value="ECO:0007669"/>
    <property type="project" value="UniProtKB-SubCell"/>
</dbReference>
<feature type="transmembrane region" description="Helical" evidence="6">
    <location>
        <begin position="83"/>
        <end position="99"/>
    </location>
</feature>
<organism evidence="8 9">
    <name type="scientific">Flavobacterium gawalongense</name>
    <dbReference type="NCBI Taxonomy" id="2594432"/>
    <lineage>
        <taxon>Bacteria</taxon>
        <taxon>Pseudomonadati</taxon>
        <taxon>Bacteroidota</taxon>
        <taxon>Flavobacteriia</taxon>
        <taxon>Flavobacteriales</taxon>
        <taxon>Flavobacteriaceae</taxon>
        <taxon>Flavobacterium</taxon>
    </lineage>
</organism>
<dbReference type="InterPro" id="IPR020846">
    <property type="entry name" value="MFS_dom"/>
</dbReference>
<evidence type="ECO:0000259" key="7">
    <source>
        <dbReference type="PROSITE" id="PS50850"/>
    </source>
</evidence>
<dbReference type="PANTHER" id="PTHR19432:SF35">
    <property type="entry name" value="SOLUTE CARRIER FAMILY 45 MEMBER 3 ISOFORM X1"/>
    <property type="match status" value="1"/>
</dbReference>
<feature type="transmembrane region" description="Helical" evidence="6">
    <location>
        <begin position="12"/>
        <end position="31"/>
    </location>
</feature>
<evidence type="ECO:0000256" key="1">
    <source>
        <dbReference type="ARBA" id="ARBA00004141"/>
    </source>
</evidence>
<dbReference type="Gene3D" id="1.20.1250.20">
    <property type="entry name" value="MFS general substrate transporter like domains"/>
    <property type="match status" value="1"/>
</dbReference>
<accession>A0A553BB05</accession>
<feature type="transmembrane region" description="Helical" evidence="6">
    <location>
        <begin position="51"/>
        <end position="71"/>
    </location>
</feature>
<dbReference type="Pfam" id="PF13347">
    <property type="entry name" value="MFS_2"/>
    <property type="match status" value="1"/>
</dbReference>
<dbReference type="GO" id="GO:0022857">
    <property type="term" value="F:transmembrane transporter activity"/>
    <property type="evidence" value="ECO:0007669"/>
    <property type="project" value="InterPro"/>
</dbReference>
<feature type="transmembrane region" description="Helical" evidence="6">
    <location>
        <begin position="320"/>
        <end position="337"/>
    </location>
</feature>